<dbReference type="Pfam" id="PF07747">
    <property type="entry name" value="MTH865"/>
    <property type="match status" value="1"/>
</dbReference>
<dbReference type="Proteomes" id="UP001320972">
    <property type="component" value="Unassembled WGS sequence"/>
</dbReference>
<organism evidence="1 2">
    <name type="scientific">Natronoglomus mannanivorans</name>
    <dbReference type="NCBI Taxonomy" id="2979990"/>
    <lineage>
        <taxon>Archaea</taxon>
        <taxon>Methanobacteriati</taxon>
        <taxon>Methanobacteriota</taxon>
        <taxon>Stenosarchaea group</taxon>
        <taxon>Halobacteria</taxon>
        <taxon>Halobacteriales</taxon>
        <taxon>Natrialbaceae</taxon>
        <taxon>Natronoglomus</taxon>
    </lineage>
</organism>
<gene>
    <name evidence="1" type="ORF">OB955_23475</name>
</gene>
<dbReference type="RefSeq" id="WP_338009304.1">
    <property type="nucleotide sequence ID" value="NZ_JAOPKB010000022.1"/>
</dbReference>
<dbReference type="SUPFAM" id="SSF69025">
    <property type="entry name" value="Hypothetical protein MTH865"/>
    <property type="match status" value="1"/>
</dbReference>
<accession>A0ABT2QL42</accession>
<dbReference type="EMBL" id="JAOPKB010000022">
    <property type="protein sequence ID" value="MCU4975651.1"/>
    <property type="molecule type" value="Genomic_DNA"/>
</dbReference>
<dbReference type="Gene3D" id="1.10.238.80">
    <property type="entry name" value="MTH865-like"/>
    <property type="match status" value="1"/>
</dbReference>
<dbReference type="InterPro" id="IPR036825">
    <property type="entry name" value="MTH865-like_sf"/>
</dbReference>
<evidence type="ECO:0000313" key="1">
    <source>
        <dbReference type="EMBL" id="MCU4975651.1"/>
    </source>
</evidence>
<comment type="caution">
    <text evidence="1">The sequence shown here is derived from an EMBL/GenBank/DDBJ whole genome shotgun (WGS) entry which is preliminary data.</text>
</comment>
<dbReference type="InterPro" id="IPR024093">
    <property type="entry name" value="Uncharacterised_MTH865"/>
</dbReference>
<evidence type="ECO:0000313" key="2">
    <source>
        <dbReference type="Proteomes" id="UP001320972"/>
    </source>
</evidence>
<sequence>MTDEDEDEDEDGDERQPLREQLSAALEDLTYPVRNETDLTPNFPSWSNTRFESADVSLTPRELLLLVPKDYPYESADELLEAVEGVLREEGDID</sequence>
<keyword evidence="2" id="KW-1185">Reference proteome</keyword>
<name>A0ABT2QL42_9EURY</name>
<proteinExistence type="predicted"/>
<reference evidence="1 2" key="1">
    <citation type="submission" date="2022-09" db="EMBL/GenBank/DDBJ databases">
        <title>Enrichment on poylsaccharides allowed isolation of novel metabolic and taxonomic groups of Haloarchaea.</title>
        <authorList>
            <person name="Sorokin D.Y."/>
            <person name="Elcheninov A.G."/>
            <person name="Khizhniak T.V."/>
            <person name="Kolganova T.V."/>
            <person name="Kublanov I.V."/>
        </authorList>
    </citation>
    <scope>NUCLEOTIDE SEQUENCE [LARGE SCALE GENOMIC DNA]</scope>
    <source>
        <strain evidence="1 2">AArc-m2/3/4</strain>
    </source>
</reference>
<protein>
    <submittedName>
        <fullName evidence="1">Uncharacterized protein</fullName>
    </submittedName>
</protein>